<comment type="caution">
    <text evidence="10">The sequence shown here is derived from an EMBL/GenBank/DDBJ whole genome shotgun (WGS) entry which is preliminary data.</text>
</comment>
<evidence type="ECO:0000256" key="4">
    <source>
        <dbReference type="ARBA" id="ARBA00022840"/>
    </source>
</evidence>
<keyword evidence="11" id="KW-1185">Reference proteome</keyword>
<dbReference type="SMART" id="SM01086">
    <property type="entry name" value="ClpB_D2-small"/>
    <property type="match status" value="1"/>
</dbReference>
<evidence type="ECO:0000256" key="7">
    <source>
        <dbReference type="SAM" id="Coils"/>
    </source>
</evidence>
<dbReference type="Pfam" id="PF10431">
    <property type="entry name" value="ClpB_D2-small"/>
    <property type="match status" value="1"/>
</dbReference>
<feature type="domain" description="Clp ATPase C-terminal" evidence="9">
    <location>
        <begin position="627"/>
        <end position="718"/>
    </location>
</feature>
<evidence type="ECO:0000259" key="9">
    <source>
        <dbReference type="SMART" id="SM01086"/>
    </source>
</evidence>
<comment type="similarity">
    <text evidence="1 6">Belongs to the ClpA/ClpB family.</text>
</comment>
<keyword evidence="4 6" id="KW-0067">ATP-binding</keyword>
<feature type="coiled-coil region" evidence="7">
    <location>
        <begin position="264"/>
        <end position="344"/>
    </location>
</feature>
<dbReference type="GO" id="GO:0043335">
    <property type="term" value="P:protein unfolding"/>
    <property type="evidence" value="ECO:0007669"/>
    <property type="project" value="TreeGrafter"/>
</dbReference>
<dbReference type="FunFam" id="3.40.50.300:FF:000010">
    <property type="entry name" value="Chaperone clpB 1, putative"/>
    <property type="match status" value="1"/>
</dbReference>
<evidence type="ECO:0000313" key="10">
    <source>
        <dbReference type="EMBL" id="KAK2069494.1"/>
    </source>
</evidence>
<dbReference type="GO" id="GO:0005759">
    <property type="term" value="C:mitochondrial matrix"/>
    <property type="evidence" value="ECO:0007669"/>
    <property type="project" value="TreeGrafter"/>
</dbReference>
<keyword evidence="2" id="KW-0677">Repeat</keyword>
<feature type="domain" description="AAA+ ATPase" evidence="8">
    <location>
        <begin position="51"/>
        <end position="196"/>
    </location>
</feature>
<evidence type="ECO:0000256" key="2">
    <source>
        <dbReference type="ARBA" id="ARBA00022737"/>
    </source>
</evidence>
<dbReference type="InterPro" id="IPR003593">
    <property type="entry name" value="AAA+_ATPase"/>
</dbReference>
<dbReference type="Pfam" id="PF00004">
    <property type="entry name" value="AAA"/>
    <property type="match status" value="1"/>
</dbReference>
<dbReference type="PANTHER" id="PTHR11638">
    <property type="entry name" value="ATP-DEPENDENT CLP PROTEASE"/>
    <property type="match status" value="1"/>
</dbReference>
<proteinExistence type="inferred from homology"/>
<dbReference type="InterPro" id="IPR018368">
    <property type="entry name" value="ClpA/B_CS1"/>
</dbReference>
<reference evidence="10" key="1">
    <citation type="journal article" date="2023" name="Mol. Plant Microbe Interact.">
        <title>Elucidating the Obligate Nature and Biological Capacity of an Invasive Fungal Corn Pathogen.</title>
        <authorList>
            <person name="MacCready J.S."/>
            <person name="Roggenkamp E.M."/>
            <person name="Gdanetz K."/>
            <person name="Chilvers M.I."/>
        </authorList>
    </citation>
    <scope>NUCLEOTIDE SEQUENCE</scope>
    <source>
        <strain evidence="10">PM02</strain>
    </source>
</reference>
<dbReference type="InterPro" id="IPR041546">
    <property type="entry name" value="ClpA/ClpB_AAA_lid"/>
</dbReference>
<dbReference type="CDD" id="cd00009">
    <property type="entry name" value="AAA"/>
    <property type="match status" value="1"/>
</dbReference>
<evidence type="ECO:0000256" key="6">
    <source>
        <dbReference type="RuleBase" id="RU004432"/>
    </source>
</evidence>
<dbReference type="InterPro" id="IPR001270">
    <property type="entry name" value="ClpA/B"/>
</dbReference>
<feature type="domain" description="AAA+ ATPase" evidence="8">
    <location>
        <begin position="449"/>
        <end position="642"/>
    </location>
</feature>
<dbReference type="PRINTS" id="PR00300">
    <property type="entry name" value="CLPPROTEASEA"/>
</dbReference>
<evidence type="ECO:0000256" key="1">
    <source>
        <dbReference type="ARBA" id="ARBA00008675"/>
    </source>
</evidence>
<keyword evidence="3 6" id="KW-0547">Nucleotide-binding</keyword>
<keyword evidence="7" id="KW-0175">Coiled coil</keyword>
<dbReference type="Proteomes" id="UP001217918">
    <property type="component" value="Unassembled WGS sequence"/>
</dbReference>
<evidence type="ECO:0008006" key="12">
    <source>
        <dbReference type="Google" id="ProtNLM"/>
    </source>
</evidence>
<name>A0AAD9M9Z5_9PEZI</name>
<accession>A0AAD9M9Z5</accession>
<dbReference type="InterPro" id="IPR028299">
    <property type="entry name" value="ClpA/B_CS2"/>
</dbReference>
<keyword evidence="5 6" id="KW-0143">Chaperone</keyword>
<dbReference type="InterPro" id="IPR050130">
    <property type="entry name" value="ClpA_ClpB"/>
</dbReference>
<dbReference type="Pfam" id="PF17871">
    <property type="entry name" value="AAA_lid_9"/>
    <property type="match status" value="1"/>
</dbReference>
<dbReference type="PROSITE" id="PS00870">
    <property type="entry name" value="CLPAB_1"/>
    <property type="match status" value="1"/>
</dbReference>
<dbReference type="Pfam" id="PF07724">
    <property type="entry name" value="AAA_2"/>
    <property type="match status" value="1"/>
</dbReference>
<evidence type="ECO:0000256" key="5">
    <source>
        <dbReference type="ARBA" id="ARBA00023186"/>
    </source>
</evidence>
<dbReference type="InterPro" id="IPR019489">
    <property type="entry name" value="Clp_ATPase_C"/>
</dbReference>
<evidence type="ECO:0000256" key="3">
    <source>
        <dbReference type="ARBA" id="ARBA00022741"/>
    </source>
</evidence>
<dbReference type="FunFam" id="3.40.50.300:FF:000120">
    <property type="entry name" value="ATP-dependent chaperone ClpB"/>
    <property type="match status" value="1"/>
</dbReference>
<evidence type="ECO:0000259" key="8">
    <source>
        <dbReference type="SMART" id="SM00382"/>
    </source>
</evidence>
<sequence length="730" mass="80769">MHMGGGNQEEKSALEEFGVDLTAKAKAGKLDPIIGRDAEVQRTIQVLSRRTKNNPVLIGNAGVGKTAILEGLAQRIVQGEVPESIKNKRVISLDLGSLIAGAKFRGDFEERLKKVLTEVEQANGEVILFIDELHTLLGLGKAEGSIDASNLLKPALSRGELQCCGATTLAEYRLIEKDVALARRFQPIIVGEPTVEDTISILRGIKEKYEVHHGVRITDGAIVAAATYSNRYITDRFLPDKAIDLMDEAASSLRLQQESRPEDIMRLDQKIMTIQIELESLRKEKDVASKERREKLENDLENYQAELKVLNERWEKERAEVDAIKRTQEQLDKARVELDQATRSGNFGRASELRYAVIPALEQKLPQEGERPVGRDTLIHDSVTADDIANVVSRITGIPVTKLTSGHTEKLIHMEESLRQSVRGQDKALKAVADAVRMQRAGLSGDNRPLASFFFLGPTGVGKTELCKKLAGFLFSTESAVVRFDMSEFQDKHTISRLIGAPAGYVGYDDAGQLTEAVRRKPYAVLLFDEFEKAHRDISALLLQVLDEGYLTDAQGHKVDFRNTIIVLTSNLGADILVGADPLHPYAEAADGSVAPETRKAVLDVVAASYAPEFLNRIDSFIVFKRLSLDALRGIVDIRLRELQRRLDDRRIVLDVPDGVREWLARRGYDPKFGARPLNRLITTEIGNGLADRIIRGELKTGDVAVVEVKEDDSGLVVRAKREGEGTAPC</sequence>
<organism evidence="10 11">
    <name type="scientific">Phyllachora maydis</name>
    <dbReference type="NCBI Taxonomy" id="1825666"/>
    <lineage>
        <taxon>Eukaryota</taxon>
        <taxon>Fungi</taxon>
        <taxon>Dikarya</taxon>
        <taxon>Ascomycota</taxon>
        <taxon>Pezizomycotina</taxon>
        <taxon>Sordariomycetes</taxon>
        <taxon>Sordariomycetidae</taxon>
        <taxon>Phyllachorales</taxon>
        <taxon>Phyllachoraceae</taxon>
        <taxon>Phyllachora</taxon>
    </lineage>
</organism>
<dbReference type="SUPFAM" id="SSF52540">
    <property type="entry name" value="P-loop containing nucleoside triphosphate hydrolases"/>
    <property type="match status" value="2"/>
</dbReference>
<dbReference type="PROSITE" id="PS00871">
    <property type="entry name" value="CLPAB_2"/>
    <property type="match status" value="1"/>
</dbReference>
<dbReference type="InterPro" id="IPR027417">
    <property type="entry name" value="P-loop_NTPase"/>
</dbReference>
<dbReference type="SMART" id="SM00382">
    <property type="entry name" value="AAA"/>
    <property type="match status" value="2"/>
</dbReference>
<dbReference type="AlphaFoldDB" id="A0AAD9M9Z5"/>
<dbReference type="FunFam" id="3.40.50.300:FF:000025">
    <property type="entry name" value="ATP-dependent Clp protease subunit"/>
    <property type="match status" value="1"/>
</dbReference>
<dbReference type="InterPro" id="IPR003959">
    <property type="entry name" value="ATPase_AAA_core"/>
</dbReference>
<evidence type="ECO:0000313" key="11">
    <source>
        <dbReference type="Proteomes" id="UP001217918"/>
    </source>
</evidence>
<protein>
    <recommendedName>
        <fullName evidence="12">Heat shock protein 78</fullName>
    </recommendedName>
</protein>
<dbReference type="CDD" id="cd19499">
    <property type="entry name" value="RecA-like_ClpB_Hsp104-like"/>
    <property type="match status" value="1"/>
</dbReference>
<dbReference type="GO" id="GO:0042026">
    <property type="term" value="P:protein refolding"/>
    <property type="evidence" value="ECO:0007669"/>
    <property type="project" value="TreeGrafter"/>
</dbReference>
<dbReference type="GO" id="GO:0005524">
    <property type="term" value="F:ATP binding"/>
    <property type="evidence" value="ECO:0007669"/>
    <property type="project" value="UniProtKB-KW"/>
</dbReference>
<dbReference type="Gene3D" id="1.10.8.60">
    <property type="match status" value="1"/>
</dbReference>
<dbReference type="EMBL" id="JAQQPM010000003">
    <property type="protein sequence ID" value="KAK2069494.1"/>
    <property type="molecule type" value="Genomic_DNA"/>
</dbReference>
<dbReference type="Gene3D" id="3.40.50.300">
    <property type="entry name" value="P-loop containing nucleotide triphosphate hydrolases"/>
    <property type="match status" value="3"/>
</dbReference>
<dbReference type="GO" id="GO:0016887">
    <property type="term" value="F:ATP hydrolysis activity"/>
    <property type="evidence" value="ECO:0007669"/>
    <property type="project" value="InterPro"/>
</dbReference>
<dbReference type="GO" id="GO:0034605">
    <property type="term" value="P:cellular response to heat"/>
    <property type="evidence" value="ECO:0007669"/>
    <property type="project" value="TreeGrafter"/>
</dbReference>
<dbReference type="PANTHER" id="PTHR11638:SF176">
    <property type="entry name" value="HEAT SHOCK PROTEIN 78, MITOCHONDRIAL"/>
    <property type="match status" value="1"/>
</dbReference>
<gene>
    <name evidence="10" type="ORF">P8C59_004073</name>
</gene>